<comment type="caution">
    <text evidence="1">The sequence shown here is derived from an EMBL/GenBank/DDBJ whole genome shotgun (WGS) entry which is preliminary data.</text>
</comment>
<dbReference type="EMBL" id="CAJVPM010038562">
    <property type="protein sequence ID" value="CAG8698483.1"/>
    <property type="molecule type" value="Genomic_DNA"/>
</dbReference>
<feature type="non-terminal residue" evidence="1">
    <location>
        <position position="1"/>
    </location>
</feature>
<gene>
    <name evidence="1" type="ORF">SCALOS_LOCUS10403</name>
</gene>
<protein>
    <submittedName>
        <fullName evidence="1">1952_t:CDS:1</fullName>
    </submittedName>
</protein>
<proteinExistence type="predicted"/>
<accession>A0ACA9P953</accession>
<sequence length="127" mass="15176">FVENRYIEYENASIPNSLVKLLFGDQIKKIISVLYKNRQKSFVLDLYEFDKMFENRDSNLRNFFTKICNILISYDHSAYNRNKNNKKVIIILHLIAELHNKYINNFKLELALYLTRSGTIYDTIDIL</sequence>
<organism evidence="1 2">
    <name type="scientific">Scutellospora calospora</name>
    <dbReference type="NCBI Taxonomy" id="85575"/>
    <lineage>
        <taxon>Eukaryota</taxon>
        <taxon>Fungi</taxon>
        <taxon>Fungi incertae sedis</taxon>
        <taxon>Mucoromycota</taxon>
        <taxon>Glomeromycotina</taxon>
        <taxon>Glomeromycetes</taxon>
        <taxon>Diversisporales</taxon>
        <taxon>Gigasporaceae</taxon>
        <taxon>Scutellospora</taxon>
    </lineage>
</organism>
<evidence type="ECO:0000313" key="1">
    <source>
        <dbReference type="EMBL" id="CAG8698483.1"/>
    </source>
</evidence>
<reference evidence="1" key="1">
    <citation type="submission" date="2021-06" db="EMBL/GenBank/DDBJ databases">
        <authorList>
            <person name="Kallberg Y."/>
            <person name="Tangrot J."/>
            <person name="Rosling A."/>
        </authorList>
    </citation>
    <scope>NUCLEOTIDE SEQUENCE</scope>
    <source>
        <strain evidence="1">AU212A</strain>
    </source>
</reference>
<name>A0ACA9P953_9GLOM</name>
<keyword evidence="2" id="KW-1185">Reference proteome</keyword>
<dbReference type="Proteomes" id="UP000789860">
    <property type="component" value="Unassembled WGS sequence"/>
</dbReference>
<evidence type="ECO:0000313" key="2">
    <source>
        <dbReference type="Proteomes" id="UP000789860"/>
    </source>
</evidence>